<dbReference type="EMBL" id="ABLC01000310">
    <property type="protein sequence ID" value="EDT00287.1"/>
    <property type="molecule type" value="Genomic_DNA"/>
</dbReference>
<name>B1FQ90_9BURK</name>
<organism evidence="2 3">
    <name type="scientific">Burkholderia ambifaria IOP40-10</name>
    <dbReference type="NCBI Taxonomy" id="396596"/>
    <lineage>
        <taxon>Bacteria</taxon>
        <taxon>Pseudomonadati</taxon>
        <taxon>Pseudomonadota</taxon>
        <taxon>Betaproteobacteria</taxon>
        <taxon>Burkholderiales</taxon>
        <taxon>Burkholderiaceae</taxon>
        <taxon>Burkholderia</taxon>
        <taxon>Burkholderia cepacia complex</taxon>
    </lineage>
</organism>
<sequence length="100" mass="10411">MVYTAAAMIARTHDGSETPARSRAANGGAAIGRGWASRKRNRSVRRVCFSAVSREPDSRQTRISPVAMPPSGGVPVGGALQPSAPAIHSASVSRCARPSR</sequence>
<evidence type="ECO:0000313" key="3">
    <source>
        <dbReference type="Proteomes" id="UP000005463"/>
    </source>
</evidence>
<accession>B1FQ90</accession>
<dbReference type="AlphaFoldDB" id="B1FQ90"/>
<dbReference type="Proteomes" id="UP000005463">
    <property type="component" value="Unassembled WGS sequence"/>
</dbReference>
<gene>
    <name evidence="2" type="ORF">BamIOP4010DRAFT_6201</name>
</gene>
<reference evidence="2 3" key="1">
    <citation type="submission" date="2008-03" db="EMBL/GenBank/DDBJ databases">
        <title>Sequencing of the draft genome and assembly of Burkholderia ambifaria IOP40-10.</title>
        <authorList>
            <consortium name="US DOE Joint Genome Institute (JGI-PGF)"/>
            <person name="Copeland A."/>
            <person name="Lucas S."/>
            <person name="Lapidus A."/>
            <person name="Glavina del Rio T."/>
            <person name="Dalin E."/>
            <person name="Tice H."/>
            <person name="Bruce D."/>
            <person name="Goodwin L."/>
            <person name="Pitluck S."/>
            <person name="Larimer F."/>
            <person name="Land M.L."/>
            <person name="Hauser L."/>
            <person name="Tiedje J."/>
            <person name="Richardson P."/>
        </authorList>
    </citation>
    <scope>NUCLEOTIDE SEQUENCE [LARGE SCALE GENOMIC DNA]</scope>
    <source>
        <strain evidence="2 3">IOP40-10</strain>
    </source>
</reference>
<comment type="caution">
    <text evidence="2">The sequence shown here is derived from an EMBL/GenBank/DDBJ whole genome shotgun (WGS) entry which is preliminary data.</text>
</comment>
<proteinExistence type="predicted"/>
<protein>
    <submittedName>
        <fullName evidence="2">Uncharacterized protein</fullName>
    </submittedName>
</protein>
<evidence type="ECO:0000256" key="1">
    <source>
        <dbReference type="SAM" id="MobiDB-lite"/>
    </source>
</evidence>
<evidence type="ECO:0000313" key="2">
    <source>
        <dbReference type="EMBL" id="EDT00287.1"/>
    </source>
</evidence>
<feature type="region of interest" description="Disordered" evidence="1">
    <location>
        <begin position="53"/>
        <end position="100"/>
    </location>
</feature>